<reference evidence="1 2" key="1">
    <citation type="submission" date="2019-11" db="EMBL/GenBank/DDBJ databases">
        <title>Draft genome sequences of five Paenibacillus species of dairy origin.</title>
        <authorList>
            <person name="Olajide A.M."/>
            <person name="Chen S."/>
            <person name="Lapointe G."/>
        </authorList>
    </citation>
    <scope>NUCLEOTIDE SEQUENCE [LARGE SCALE GENOMIC DNA]</scope>
    <source>
        <strain evidence="1 2">12CR55</strain>
    </source>
</reference>
<sequence length="136" mass="15778">MTLIIYNGPIGDPIKNPSNKFLKKIILETSAEYWLQGSGDSCLEVEGLDERLIFFYDEPYGFFIMRHPDYLAPYDESKELKVVEHLVGGEPMKVPSCCYVSRIEAYNILLQFVVEKEIPGDVRWVDIYDLEFDHGY</sequence>
<dbReference type="RefSeq" id="WP_155609704.1">
    <property type="nucleotide sequence ID" value="NZ_WNZW01000001.1"/>
</dbReference>
<evidence type="ECO:0000313" key="2">
    <source>
        <dbReference type="Proteomes" id="UP000447876"/>
    </source>
</evidence>
<dbReference type="EMBL" id="WNZW01000001">
    <property type="protein sequence ID" value="MUG44309.1"/>
    <property type="molecule type" value="Genomic_DNA"/>
</dbReference>
<dbReference type="OrthoDB" id="2895351at2"/>
<name>A0A7X3CM00_9BACL</name>
<accession>A0A7X3CM00</accession>
<organism evidence="1 2">
    <name type="scientific">Paenibacillus woosongensis</name>
    <dbReference type="NCBI Taxonomy" id="307580"/>
    <lineage>
        <taxon>Bacteria</taxon>
        <taxon>Bacillati</taxon>
        <taxon>Bacillota</taxon>
        <taxon>Bacilli</taxon>
        <taxon>Bacillales</taxon>
        <taxon>Paenibacillaceae</taxon>
        <taxon>Paenibacillus</taxon>
    </lineage>
</organism>
<protein>
    <submittedName>
        <fullName evidence="1">Uncharacterized protein</fullName>
    </submittedName>
</protein>
<comment type="caution">
    <text evidence="1">The sequence shown here is derived from an EMBL/GenBank/DDBJ whole genome shotgun (WGS) entry which is preliminary data.</text>
</comment>
<gene>
    <name evidence="1" type="ORF">GNP95_04770</name>
</gene>
<proteinExistence type="predicted"/>
<dbReference type="AlphaFoldDB" id="A0A7X3CM00"/>
<dbReference type="Proteomes" id="UP000447876">
    <property type="component" value="Unassembled WGS sequence"/>
</dbReference>
<evidence type="ECO:0000313" key="1">
    <source>
        <dbReference type="EMBL" id="MUG44309.1"/>
    </source>
</evidence>